<evidence type="ECO:0000256" key="1">
    <source>
        <dbReference type="SAM" id="Coils"/>
    </source>
</evidence>
<keyword evidence="1" id="KW-0175">Coiled coil</keyword>
<feature type="compositionally biased region" description="Basic and acidic residues" evidence="2">
    <location>
        <begin position="281"/>
        <end position="291"/>
    </location>
</feature>
<dbReference type="Pfam" id="PF15921">
    <property type="entry name" value="CCDC158"/>
    <property type="match status" value="1"/>
</dbReference>
<comment type="caution">
    <text evidence="3">The sequence shown here is derived from an EMBL/GenBank/DDBJ whole genome shotgun (WGS) entry which is preliminary data.</text>
</comment>
<dbReference type="InterPro" id="IPR031809">
    <property type="entry name" value="CCDC158"/>
</dbReference>
<sequence>TSDSRRPSKNLEELRKQLERQTKETKILQEEVELATKLTMDKFNWNLNEGRSCSQDEFSTSPSDKSKSDPNFPNVRSTFRSSLFQASISKAPRNKSPQTTKYDLDLVVSRNNIPSSGSPCMEKPMEDCANENIQCHEKPKFNIRRSVIDLQSKLQELQTERDNLMDLRFKESQDQGELICKLHNTVQDLETVNHMQDETVRDANIQIEQLRKKVYVYDTVLNEIRQALMHYEERTGKRIYDNENICNILAQKMGTAVDKILRDTDADISYLKERLAPMEEQLENLKTESQSKAEALFKQQEDR</sequence>
<evidence type="ECO:0000313" key="3">
    <source>
        <dbReference type="EMBL" id="GCB77666.1"/>
    </source>
</evidence>
<feature type="region of interest" description="Disordered" evidence="2">
    <location>
        <begin position="281"/>
        <end position="303"/>
    </location>
</feature>
<dbReference type="PANTHER" id="PTHR47615:SF1">
    <property type="entry name" value="COILED-COIL DOMAIN-CONTAINING PROTEIN 158"/>
    <property type="match status" value="1"/>
</dbReference>
<evidence type="ECO:0000256" key="2">
    <source>
        <dbReference type="SAM" id="MobiDB-lite"/>
    </source>
</evidence>
<keyword evidence="4" id="KW-1185">Reference proteome</keyword>
<reference evidence="3 4" key="1">
    <citation type="journal article" date="2018" name="Nat. Ecol. Evol.">
        <title>Shark genomes provide insights into elasmobranch evolution and the origin of vertebrates.</title>
        <authorList>
            <person name="Hara Y"/>
            <person name="Yamaguchi K"/>
            <person name="Onimaru K"/>
            <person name="Kadota M"/>
            <person name="Koyanagi M"/>
            <person name="Keeley SD"/>
            <person name="Tatsumi K"/>
            <person name="Tanaka K"/>
            <person name="Motone F"/>
            <person name="Kageyama Y"/>
            <person name="Nozu R"/>
            <person name="Adachi N"/>
            <person name="Nishimura O"/>
            <person name="Nakagawa R"/>
            <person name="Tanegashima C"/>
            <person name="Kiyatake I"/>
            <person name="Matsumoto R"/>
            <person name="Murakumo K"/>
            <person name="Nishida K"/>
            <person name="Terakita A"/>
            <person name="Kuratani S"/>
            <person name="Sato K"/>
            <person name="Hyodo S Kuraku.S."/>
        </authorList>
    </citation>
    <scope>NUCLEOTIDE SEQUENCE [LARGE SCALE GENOMIC DNA]</scope>
</reference>
<feature type="coiled-coil region" evidence="1">
    <location>
        <begin position="8"/>
        <end position="38"/>
    </location>
</feature>
<dbReference type="OMA" id="DCANENI"/>
<accession>A0A401PX20</accession>
<dbReference type="AlphaFoldDB" id="A0A401PX20"/>
<evidence type="ECO:0000313" key="4">
    <source>
        <dbReference type="Proteomes" id="UP000288216"/>
    </source>
</evidence>
<proteinExistence type="predicted"/>
<dbReference type="PANTHER" id="PTHR47615">
    <property type="entry name" value="COILED-COIL DOMAIN-CONTAINING PROTEIN 158"/>
    <property type="match status" value="1"/>
</dbReference>
<dbReference type="OrthoDB" id="10072099at2759"/>
<feature type="non-terminal residue" evidence="3">
    <location>
        <position position="1"/>
    </location>
</feature>
<dbReference type="Proteomes" id="UP000288216">
    <property type="component" value="Unassembled WGS sequence"/>
</dbReference>
<name>A0A401PX20_SCYTO</name>
<organism evidence="3 4">
    <name type="scientific">Scyliorhinus torazame</name>
    <name type="common">Cloudy catshark</name>
    <name type="synonym">Catulus torazame</name>
    <dbReference type="NCBI Taxonomy" id="75743"/>
    <lineage>
        <taxon>Eukaryota</taxon>
        <taxon>Metazoa</taxon>
        <taxon>Chordata</taxon>
        <taxon>Craniata</taxon>
        <taxon>Vertebrata</taxon>
        <taxon>Chondrichthyes</taxon>
        <taxon>Elasmobranchii</taxon>
        <taxon>Galeomorphii</taxon>
        <taxon>Galeoidea</taxon>
        <taxon>Carcharhiniformes</taxon>
        <taxon>Scyliorhinidae</taxon>
        <taxon>Scyliorhinus</taxon>
    </lineage>
</organism>
<protein>
    <submittedName>
        <fullName evidence="3">Uncharacterized protein</fullName>
    </submittedName>
</protein>
<gene>
    <name evidence="3" type="ORF">scyTo_0016726</name>
</gene>
<feature type="region of interest" description="Disordered" evidence="2">
    <location>
        <begin position="53"/>
        <end position="76"/>
    </location>
</feature>
<dbReference type="STRING" id="75743.A0A401PX20"/>
<dbReference type="EMBL" id="BFAA01010302">
    <property type="protein sequence ID" value="GCB77666.1"/>
    <property type="molecule type" value="Genomic_DNA"/>
</dbReference>